<keyword evidence="1" id="KW-1133">Transmembrane helix</keyword>
<gene>
    <name evidence="2" type="ORF">ElyMa_004553200</name>
</gene>
<dbReference type="Proteomes" id="UP000762676">
    <property type="component" value="Unassembled WGS sequence"/>
</dbReference>
<evidence type="ECO:0000313" key="2">
    <source>
        <dbReference type="EMBL" id="GFS00371.1"/>
    </source>
</evidence>
<keyword evidence="3" id="KW-1185">Reference proteome</keyword>
<protein>
    <submittedName>
        <fullName evidence="2">Uncharacterized protein</fullName>
    </submittedName>
</protein>
<comment type="caution">
    <text evidence="2">The sequence shown here is derived from an EMBL/GenBank/DDBJ whole genome shotgun (WGS) entry which is preliminary data.</text>
</comment>
<feature type="transmembrane region" description="Helical" evidence="1">
    <location>
        <begin position="45"/>
        <end position="68"/>
    </location>
</feature>
<accession>A0AAV4HUM5</accession>
<dbReference type="AlphaFoldDB" id="A0AAV4HUM5"/>
<name>A0AAV4HUM5_9GAST</name>
<evidence type="ECO:0000256" key="1">
    <source>
        <dbReference type="SAM" id="Phobius"/>
    </source>
</evidence>
<evidence type="ECO:0000313" key="3">
    <source>
        <dbReference type="Proteomes" id="UP000762676"/>
    </source>
</evidence>
<sequence length="126" mass="14560">MVMDVGLPFHNQPLAVLKSQARRSSRDTNGRRAVFVPLRKKDSVMFLQVFITALLIVLILTLIMSCVLETWRIATQEINLYARLRIRYLESYSQQLENTGELTNYDMNSSETLKVIHVKRSGILYV</sequence>
<reference evidence="2 3" key="1">
    <citation type="journal article" date="2021" name="Elife">
        <title>Chloroplast acquisition without the gene transfer in kleptoplastic sea slugs, Plakobranchus ocellatus.</title>
        <authorList>
            <person name="Maeda T."/>
            <person name="Takahashi S."/>
            <person name="Yoshida T."/>
            <person name="Shimamura S."/>
            <person name="Takaki Y."/>
            <person name="Nagai Y."/>
            <person name="Toyoda A."/>
            <person name="Suzuki Y."/>
            <person name="Arimoto A."/>
            <person name="Ishii H."/>
            <person name="Satoh N."/>
            <person name="Nishiyama T."/>
            <person name="Hasebe M."/>
            <person name="Maruyama T."/>
            <person name="Minagawa J."/>
            <person name="Obokata J."/>
            <person name="Shigenobu S."/>
        </authorList>
    </citation>
    <scope>NUCLEOTIDE SEQUENCE [LARGE SCALE GENOMIC DNA]</scope>
</reference>
<keyword evidence="1" id="KW-0472">Membrane</keyword>
<dbReference type="EMBL" id="BMAT01009180">
    <property type="protein sequence ID" value="GFS00371.1"/>
    <property type="molecule type" value="Genomic_DNA"/>
</dbReference>
<keyword evidence="1" id="KW-0812">Transmembrane</keyword>
<proteinExistence type="predicted"/>
<organism evidence="2 3">
    <name type="scientific">Elysia marginata</name>
    <dbReference type="NCBI Taxonomy" id="1093978"/>
    <lineage>
        <taxon>Eukaryota</taxon>
        <taxon>Metazoa</taxon>
        <taxon>Spiralia</taxon>
        <taxon>Lophotrochozoa</taxon>
        <taxon>Mollusca</taxon>
        <taxon>Gastropoda</taxon>
        <taxon>Heterobranchia</taxon>
        <taxon>Euthyneura</taxon>
        <taxon>Panpulmonata</taxon>
        <taxon>Sacoglossa</taxon>
        <taxon>Placobranchoidea</taxon>
        <taxon>Plakobranchidae</taxon>
        <taxon>Elysia</taxon>
    </lineage>
</organism>